<evidence type="ECO:0000256" key="6">
    <source>
        <dbReference type="ARBA" id="ARBA00023033"/>
    </source>
</evidence>
<accession>A0A316U1U0</accession>
<dbReference type="GO" id="GO:0050661">
    <property type="term" value="F:NADP binding"/>
    <property type="evidence" value="ECO:0007669"/>
    <property type="project" value="InterPro"/>
</dbReference>
<evidence type="ECO:0000313" key="8">
    <source>
        <dbReference type="Proteomes" id="UP000245942"/>
    </source>
</evidence>
<dbReference type="InterPro" id="IPR051820">
    <property type="entry name" value="FAD-binding_MO"/>
</dbReference>
<dbReference type="PANTHER" id="PTHR43872">
    <property type="entry name" value="MONOOXYGENASE, PUTATIVE (AFU_ORTHOLOGUE AFUA_8G02570)-RELATED"/>
    <property type="match status" value="1"/>
</dbReference>
<keyword evidence="2" id="KW-0285">Flavoprotein</keyword>
<dbReference type="Proteomes" id="UP000245942">
    <property type="component" value="Unassembled WGS sequence"/>
</dbReference>
<dbReference type="InterPro" id="IPR020946">
    <property type="entry name" value="Flavin_mOase-like"/>
</dbReference>
<comment type="cofactor">
    <cofactor evidence="1">
        <name>FAD</name>
        <dbReference type="ChEBI" id="CHEBI:57692"/>
    </cofactor>
</comment>
<dbReference type="PANTHER" id="PTHR43872:SF1">
    <property type="entry name" value="MONOOXYGENASE, PUTATIVE (AFU_ORTHOLOGUE AFUA_8G02570)-RELATED"/>
    <property type="match status" value="1"/>
</dbReference>
<protein>
    <submittedName>
        <fullName evidence="7">FAD/NAD(P)-binding domain-containing protein</fullName>
    </submittedName>
</protein>
<evidence type="ECO:0000256" key="2">
    <source>
        <dbReference type="ARBA" id="ARBA00022630"/>
    </source>
</evidence>
<reference evidence="7 8" key="1">
    <citation type="journal article" date="2018" name="Mol. Biol. Evol.">
        <title>Broad Genomic Sampling Reveals a Smut Pathogenic Ancestry of the Fungal Clade Ustilaginomycotina.</title>
        <authorList>
            <person name="Kijpornyongpan T."/>
            <person name="Mondo S.J."/>
            <person name="Barry K."/>
            <person name="Sandor L."/>
            <person name="Lee J."/>
            <person name="Lipzen A."/>
            <person name="Pangilinan J."/>
            <person name="LaButti K."/>
            <person name="Hainaut M."/>
            <person name="Henrissat B."/>
            <person name="Grigoriev I.V."/>
            <person name="Spatafora J.W."/>
            <person name="Aime M.C."/>
        </authorList>
    </citation>
    <scope>NUCLEOTIDE SEQUENCE [LARGE SCALE GENOMIC DNA]</scope>
    <source>
        <strain evidence="7 8">MCA 4718</strain>
    </source>
</reference>
<keyword evidence="3" id="KW-0274">FAD</keyword>
<keyword evidence="5" id="KW-0560">Oxidoreductase</keyword>
<keyword evidence="6" id="KW-0503">Monooxygenase</keyword>
<evidence type="ECO:0000256" key="5">
    <source>
        <dbReference type="ARBA" id="ARBA00023002"/>
    </source>
</evidence>
<keyword evidence="8" id="KW-1185">Reference proteome</keyword>
<dbReference type="GO" id="GO:0004499">
    <property type="term" value="F:N,N-dimethylaniline monooxygenase activity"/>
    <property type="evidence" value="ECO:0007669"/>
    <property type="project" value="InterPro"/>
</dbReference>
<dbReference type="FunFam" id="3.50.50.60:FF:000228">
    <property type="entry name" value="FAD-containing monooxygenase EthA"/>
    <property type="match status" value="1"/>
</dbReference>
<gene>
    <name evidence="7" type="ORF">BCV69DRAFT_294881</name>
</gene>
<dbReference type="AlphaFoldDB" id="A0A316U1U0"/>
<name>A0A316U1U0_9BASI</name>
<dbReference type="Gene3D" id="3.50.50.60">
    <property type="entry name" value="FAD/NAD(P)-binding domain"/>
    <property type="match status" value="3"/>
</dbReference>
<dbReference type="EMBL" id="KZ819332">
    <property type="protein sequence ID" value="PWN19329.1"/>
    <property type="molecule type" value="Genomic_DNA"/>
</dbReference>
<keyword evidence="4" id="KW-0521">NADP</keyword>
<organism evidence="7 8">
    <name type="scientific">Pseudomicrostroma glucosiphilum</name>
    <dbReference type="NCBI Taxonomy" id="1684307"/>
    <lineage>
        <taxon>Eukaryota</taxon>
        <taxon>Fungi</taxon>
        <taxon>Dikarya</taxon>
        <taxon>Basidiomycota</taxon>
        <taxon>Ustilaginomycotina</taxon>
        <taxon>Exobasidiomycetes</taxon>
        <taxon>Microstromatales</taxon>
        <taxon>Microstromatales incertae sedis</taxon>
        <taxon>Pseudomicrostroma</taxon>
    </lineage>
</organism>
<dbReference type="RefSeq" id="XP_025346489.1">
    <property type="nucleotide sequence ID" value="XM_025493888.1"/>
</dbReference>
<sequence length="492" mass="55174">MQSSTDVDVVIIGAGLSGINAGYRVQTETNLGYEILEARNDLGGTWSMFQYPGLRSDSDMYTLGFPFKPWSALQSIANGEDIYNYVKETAEEFSIDKKIRYNSEVHSAEWSSSERQWTLNIKDKQTGQARKRTCKFVLFCSGYYDYQGGYQPHIPGMEDYQGKWIHPQAWPKDFDYTGKKVVVIGSGATAVTLVPSLAKSAEHVTLLQRSPSYFVALPNTKSRNLLSYILPTTVFHALLRFALAVRSYVFYWACQAFPSISRYILRTLTKRLLPDHISIDPHFSPNYNPWDQRVCIVPDGDMFKTLREGKASIATGKIDTITKEGIKTTDGQELKADVIVCATGLNLKLFGGAQLIVDGEKVDTAKRFVFRGQMLTGVPNASLCFGYTNASWTLGSDVCVLYATRLMRKCQEQGISHVVPRAPDLSVEDSEPLSTLQSGYFARAIDVLPRSAGKGTEWSLRSNWFKDILQARYGGLLRHMDVYYSEKKIKSA</sequence>
<dbReference type="GeneID" id="37015622"/>
<evidence type="ECO:0000256" key="4">
    <source>
        <dbReference type="ARBA" id="ARBA00022857"/>
    </source>
</evidence>
<evidence type="ECO:0000256" key="3">
    <source>
        <dbReference type="ARBA" id="ARBA00022827"/>
    </source>
</evidence>
<dbReference type="OrthoDB" id="74360at2759"/>
<dbReference type="Pfam" id="PF00743">
    <property type="entry name" value="FMO-like"/>
    <property type="match status" value="1"/>
</dbReference>
<dbReference type="GO" id="GO:0050660">
    <property type="term" value="F:flavin adenine dinucleotide binding"/>
    <property type="evidence" value="ECO:0007669"/>
    <property type="project" value="InterPro"/>
</dbReference>
<dbReference type="InterPro" id="IPR036188">
    <property type="entry name" value="FAD/NAD-bd_sf"/>
</dbReference>
<dbReference type="SUPFAM" id="SSF51905">
    <property type="entry name" value="FAD/NAD(P)-binding domain"/>
    <property type="match status" value="1"/>
</dbReference>
<evidence type="ECO:0000313" key="7">
    <source>
        <dbReference type="EMBL" id="PWN19329.1"/>
    </source>
</evidence>
<evidence type="ECO:0000256" key="1">
    <source>
        <dbReference type="ARBA" id="ARBA00001974"/>
    </source>
</evidence>
<proteinExistence type="predicted"/>
<dbReference type="STRING" id="1684307.A0A316U1U0"/>